<dbReference type="GO" id="GO:0005886">
    <property type="term" value="C:plasma membrane"/>
    <property type="evidence" value="ECO:0007669"/>
    <property type="project" value="TreeGrafter"/>
</dbReference>
<feature type="transmembrane region" description="Helical" evidence="1">
    <location>
        <begin position="460"/>
        <end position="483"/>
    </location>
</feature>
<feature type="transmembrane region" description="Helical" evidence="1">
    <location>
        <begin position="434"/>
        <end position="454"/>
    </location>
</feature>
<dbReference type="PRINTS" id="PR00702">
    <property type="entry name" value="ACRIFLAVINRP"/>
</dbReference>
<dbReference type="Pfam" id="PF00873">
    <property type="entry name" value="ACR_tran"/>
    <property type="match status" value="1"/>
</dbReference>
<dbReference type="InterPro" id="IPR027463">
    <property type="entry name" value="AcrB_DN_DC_subdom"/>
</dbReference>
<dbReference type="EMBL" id="JAVRIE010000002">
    <property type="protein sequence ID" value="MDT0582491.1"/>
    <property type="molecule type" value="Genomic_DNA"/>
</dbReference>
<gene>
    <name evidence="2" type="ORF">RM544_08060</name>
</gene>
<feature type="transmembrane region" description="Helical" evidence="1">
    <location>
        <begin position="956"/>
        <end position="977"/>
    </location>
</feature>
<keyword evidence="1" id="KW-1133">Transmembrane helix</keyword>
<dbReference type="Gene3D" id="3.30.2090.10">
    <property type="entry name" value="Multidrug efflux transporter AcrB TolC docking domain, DN and DC subdomains"/>
    <property type="match status" value="2"/>
</dbReference>
<keyword evidence="1" id="KW-0472">Membrane</keyword>
<dbReference type="Proteomes" id="UP001249020">
    <property type="component" value="Unassembled WGS sequence"/>
</dbReference>
<accession>A0AAW8QZJ2</accession>
<dbReference type="Gene3D" id="1.20.1640.10">
    <property type="entry name" value="Multidrug efflux transporter AcrB transmembrane domain"/>
    <property type="match status" value="2"/>
</dbReference>
<dbReference type="SUPFAM" id="SSF82866">
    <property type="entry name" value="Multidrug efflux transporter AcrB transmembrane domain"/>
    <property type="match status" value="2"/>
</dbReference>
<feature type="transmembrane region" description="Helical" evidence="1">
    <location>
        <begin position="906"/>
        <end position="928"/>
    </location>
</feature>
<keyword evidence="1" id="KW-0812">Transmembrane</keyword>
<evidence type="ECO:0000313" key="3">
    <source>
        <dbReference type="Proteomes" id="UP001249020"/>
    </source>
</evidence>
<dbReference type="Gene3D" id="3.30.70.1440">
    <property type="entry name" value="Multidrug efflux transporter AcrB pore domain"/>
    <property type="match status" value="1"/>
</dbReference>
<evidence type="ECO:0000256" key="1">
    <source>
        <dbReference type="SAM" id="Phobius"/>
    </source>
</evidence>
<dbReference type="PANTHER" id="PTHR32063">
    <property type="match status" value="1"/>
</dbReference>
<feature type="transmembrane region" description="Helical" evidence="1">
    <location>
        <begin position="522"/>
        <end position="542"/>
    </location>
</feature>
<dbReference type="SUPFAM" id="SSF82714">
    <property type="entry name" value="Multidrug efflux transporter AcrB TolC docking domain, DN and DC subdomains"/>
    <property type="match status" value="2"/>
</dbReference>
<reference evidence="2 3" key="1">
    <citation type="submission" date="2023-09" db="EMBL/GenBank/DDBJ databases">
        <authorList>
            <person name="Rey-Velasco X."/>
        </authorList>
    </citation>
    <scope>NUCLEOTIDE SEQUENCE [LARGE SCALE GENOMIC DNA]</scope>
    <source>
        <strain evidence="2 3">W409</strain>
    </source>
</reference>
<dbReference type="Gene3D" id="3.30.70.1320">
    <property type="entry name" value="Multidrug efflux transporter AcrB pore domain like"/>
    <property type="match status" value="1"/>
</dbReference>
<keyword evidence="3" id="KW-1185">Reference proteome</keyword>
<evidence type="ECO:0000313" key="2">
    <source>
        <dbReference type="EMBL" id="MDT0582491.1"/>
    </source>
</evidence>
<feature type="transmembrane region" description="Helical" evidence="1">
    <location>
        <begin position="854"/>
        <end position="874"/>
    </location>
</feature>
<dbReference type="PANTHER" id="PTHR32063:SF18">
    <property type="entry name" value="CATION EFFLUX SYSTEM PROTEIN"/>
    <property type="match status" value="1"/>
</dbReference>
<organism evidence="2 3">
    <name type="scientific">Brumicola blandensis</name>
    <dbReference type="NCBI Taxonomy" id="3075611"/>
    <lineage>
        <taxon>Bacteria</taxon>
        <taxon>Pseudomonadati</taxon>
        <taxon>Pseudomonadota</taxon>
        <taxon>Gammaproteobacteria</taxon>
        <taxon>Alteromonadales</taxon>
        <taxon>Alteromonadaceae</taxon>
        <taxon>Brumicola</taxon>
    </lineage>
</organism>
<feature type="transmembrane region" description="Helical" evidence="1">
    <location>
        <begin position="361"/>
        <end position="381"/>
    </location>
</feature>
<feature type="transmembrane region" description="Helical" evidence="1">
    <location>
        <begin position="336"/>
        <end position="354"/>
    </location>
</feature>
<dbReference type="AlphaFoldDB" id="A0AAW8QZJ2"/>
<dbReference type="Gene3D" id="3.30.70.1430">
    <property type="entry name" value="Multidrug efflux transporter AcrB pore domain"/>
    <property type="match status" value="2"/>
</dbReference>
<proteinExistence type="predicted"/>
<comment type="caution">
    <text evidence="2">The sequence shown here is derived from an EMBL/GenBank/DDBJ whole genome shotgun (WGS) entry which is preliminary data.</text>
</comment>
<feature type="transmembrane region" description="Helical" evidence="1">
    <location>
        <begin position="12"/>
        <end position="33"/>
    </location>
</feature>
<dbReference type="SUPFAM" id="SSF82693">
    <property type="entry name" value="Multidrug efflux transporter AcrB pore domain, PN1, PN2, PC1 and PC2 subdomains"/>
    <property type="match status" value="2"/>
</dbReference>
<protein>
    <submittedName>
        <fullName evidence="2">Efflux RND transporter permease subunit</fullName>
    </submittedName>
</protein>
<name>A0AAW8QZJ2_9ALTE</name>
<dbReference type="GO" id="GO:0042910">
    <property type="term" value="F:xenobiotic transmembrane transporter activity"/>
    <property type="evidence" value="ECO:0007669"/>
    <property type="project" value="TreeGrafter"/>
</dbReference>
<sequence length="1012" mass="111595">MDIAKYALRFPVNIWLIVVICLLGGLIALSNIGRLEDPSFTIKQVKVITSFPGASAKQVEDEVTELLETTIQQMPQLYRLSSVSSPGTSDITVEVQPNFDGGELPQIWDELRKRLRDVQGQLPPGAQDPVVFDDFGEVFGLYYALTAPDFSATELRHFAKQIRRELLMIDGVAKVQVSGVREEQITVYIDTNRLASLGLSFPQISQLLTENIRPFNGGRVQLNGKKLRVLVDQPSSQIEAIENLSLVLAGTSQSIKVKDIATLAVEPADIQTNYLRHQGNEAITLAVSAQDGVNIVDVGQRVRQKIELILSKLPTGIELDAIYDQAKIVDESVDGFILNLVMSVVVVVLTLWLFMGWRSALVVGTTLVVTVMGTVLIMWLMDLRLQRISLGAMVIAMGMLVDNAIVVAEGMMMQMKQGAKPQPAASFIVKRTQWPLLGATVIGIAAFSGIGLSDDATGEFLYSLFAVVLISLMLSWVMAITLVPTLGKLVFKTTPTSDQNQNGSRFQDGFISILRGFLRHRWLTLFGLLCITLVAFMSFGFVKQGFFPPSNAPLFYIHYWGQQNEDIRSTESIMKKVEQEVLSEQGVKSITSFIGRGADRFTLTYAPEPANESYAMMLVRANDKDEIDTIIADMKAALPQVSPDASFYFQRVQFGPGSGAKIGIRFSGNNGDVLRELANNAVEILEADGQIQEVRHNWRELGLSLNTQFDDINAGIAGVSRADFRDTIEYATTGLQLGKLYDEDYAYPIRAKMANAQQDPLDAIRNSQVWSSQQSRYVPFRQVSKGIELESEEVQIHRRDRVPTITIWAEPGSDETAADALARIWQPIQDMQLPDGYKLEWGGEYESSADAQQALGKGLPAGFLVMFIISVLLFGRARQPLIIWAIVPMATVGVVSGLLLTDMPFGFMSLLGFLSLFGMLIKNAIVLLEEIDLQIEEDKPIKDAILEASASRLRPVTLAAITTILGMAPLLSDAFFADMSVTIMGGLAFATVLTLIAVPVMYSLLYRVSFRK</sequence>
<dbReference type="RefSeq" id="WP_311361250.1">
    <property type="nucleotide sequence ID" value="NZ_JAVRIE010000002.1"/>
</dbReference>
<dbReference type="InterPro" id="IPR001036">
    <property type="entry name" value="Acrflvin-R"/>
</dbReference>
<feature type="transmembrane region" description="Helical" evidence="1">
    <location>
        <begin position="387"/>
        <end position="413"/>
    </location>
</feature>
<feature type="transmembrane region" description="Helical" evidence="1">
    <location>
        <begin position="881"/>
        <end position="900"/>
    </location>
</feature>
<feature type="transmembrane region" description="Helical" evidence="1">
    <location>
        <begin position="983"/>
        <end position="1005"/>
    </location>
</feature>